<protein>
    <recommendedName>
        <fullName evidence="3">GntR family transcriptional regulator</fullName>
    </recommendedName>
</protein>
<dbReference type="SUPFAM" id="SSF53383">
    <property type="entry name" value="PLP-dependent transferases"/>
    <property type="match status" value="1"/>
</dbReference>
<dbReference type="EMBL" id="JBBEST010000003">
    <property type="protein sequence ID" value="MFM1346786.1"/>
    <property type="molecule type" value="Genomic_DNA"/>
</dbReference>
<dbReference type="RefSeq" id="WP_227728666.1">
    <property type="nucleotide sequence ID" value="NZ_CABHYX010000056.1"/>
</dbReference>
<evidence type="ECO:0008006" key="3">
    <source>
        <dbReference type="Google" id="ProtNLM"/>
    </source>
</evidence>
<comment type="caution">
    <text evidence="1">The sequence shown here is derived from an EMBL/GenBank/DDBJ whole genome shotgun (WGS) entry which is preliminary data.</text>
</comment>
<gene>
    <name evidence="1" type="ORF">WFP14_09475</name>
</gene>
<evidence type="ECO:0000313" key="2">
    <source>
        <dbReference type="Proteomes" id="UP001629523"/>
    </source>
</evidence>
<organism evidence="1 2">
    <name type="scientific">Yersinia proxima</name>
    <dbReference type="NCBI Taxonomy" id="2890316"/>
    <lineage>
        <taxon>Bacteria</taxon>
        <taxon>Pseudomonadati</taxon>
        <taxon>Pseudomonadota</taxon>
        <taxon>Gammaproteobacteria</taxon>
        <taxon>Enterobacterales</taxon>
        <taxon>Yersiniaceae</taxon>
        <taxon>Yersinia</taxon>
    </lineage>
</organism>
<reference evidence="1 2" key="1">
    <citation type="journal article" date="2024" name="Infect. Genet. Evol.">
        <title>Characteristics and comparative genome analysis of Yersinia enterocolitica and related species associated with human infections in Switzerland 2019-2023.</title>
        <authorList>
            <person name="Stevens M.J.A."/>
            <person name="Horlbog J.A."/>
            <person name="Diethelm A."/>
            <person name="Stephan R."/>
            <person name="Nuesch-Inderbinen M."/>
        </authorList>
    </citation>
    <scope>NUCLEOTIDE SEQUENCE [LARGE SCALE GENOMIC DNA]</scope>
    <source>
        <strain evidence="1 2">N20-0302</strain>
    </source>
</reference>
<proteinExistence type="predicted"/>
<accession>A0ABW9EXI0</accession>
<sequence length="68" mass="7369">MILWLKQGLDDGEVVQKCAAAGISVRAISPMYDTNIRRSGLLLGLGGYSDEEITRAIIKLNEIFGSLS</sequence>
<dbReference type="Proteomes" id="UP001629523">
    <property type="component" value="Unassembled WGS sequence"/>
</dbReference>
<dbReference type="InterPro" id="IPR015424">
    <property type="entry name" value="PyrdxlP-dep_Trfase"/>
</dbReference>
<keyword evidence="2" id="KW-1185">Reference proteome</keyword>
<evidence type="ECO:0000313" key="1">
    <source>
        <dbReference type="EMBL" id="MFM1346786.1"/>
    </source>
</evidence>
<name>A0ABW9EXI0_9GAMM</name>